<feature type="binding site" evidence="10">
    <location>
        <begin position="245"/>
        <end position="248"/>
    </location>
    <ligand>
        <name>GTP</name>
        <dbReference type="ChEBI" id="CHEBI:37565"/>
    </ligand>
</feature>
<dbReference type="GO" id="GO:0001664">
    <property type="term" value="F:G protein-coupled receptor binding"/>
    <property type="evidence" value="ECO:0007669"/>
    <property type="project" value="TreeGrafter"/>
</dbReference>
<dbReference type="GO" id="GO:0003924">
    <property type="term" value="F:GTPase activity"/>
    <property type="evidence" value="ECO:0007669"/>
    <property type="project" value="InterPro"/>
</dbReference>
<dbReference type="SUPFAM" id="SSF47895">
    <property type="entry name" value="Transducin (alpha subunit), insertion domain"/>
    <property type="match status" value="1"/>
</dbReference>
<feature type="binding site" evidence="11">
    <location>
        <position position="48"/>
    </location>
    <ligand>
        <name>Mg(2+)</name>
        <dbReference type="ChEBI" id="CHEBI:18420"/>
    </ligand>
</feature>
<dbReference type="AlphaFoldDB" id="A0A0M3I4G5"/>
<keyword evidence="3 11" id="KW-0479">Metal-binding</keyword>
<evidence type="ECO:0000256" key="4">
    <source>
        <dbReference type="ARBA" id="ARBA00022741"/>
    </source>
</evidence>
<feature type="binding site" evidence="10">
    <location>
        <begin position="181"/>
        <end position="187"/>
    </location>
    <ligand>
        <name>GTP</name>
        <dbReference type="ChEBI" id="CHEBI:37565"/>
    </ligand>
</feature>
<dbReference type="InterPro" id="IPR001019">
    <property type="entry name" value="Gprotein_alpha_su"/>
</dbReference>
<dbReference type="Gene3D" id="3.40.50.300">
    <property type="entry name" value="P-loop containing nucleotide triphosphate hydrolases"/>
    <property type="match status" value="2"/>
</dbReference>
<dbReference type="GO" id="GO:0046872">
    <property type="term" value="F:metal ion binding"/>
    <property type="evidence" value="ECO:0007669"/>
    <property type="project" value="UniProtKB-KW"/>
</dbReference>
<dbReference type="InterPro" id="IPR011025">
    <property type="entry name" value="GproteinA_insert"/>
</dbReference>
<organism evidence="12 13">
    <name type="scientific">Ascaris lumbricoides</name>
    <name type="common">Giant roundworm</name>
    <dbReference type="NCBI Taxonomy" id="6252"/>
    <lineage>
        <taxon>Eukaryota</taxon>
        <taxon>Metazoa</taxon>
        <taxon>Ecdysozoa</taxon>
        <taxon>Nematoda</taxon>
        <taxon>Chromadorea</taxon>
        <taxon>Rhabditida</taxon>
        <taxon>Spirurina</taxon>
        <taxon>Ascaridomorpha</taxon>
        <taxon>Ascaridoidea</taxon>
        <taxon>Ascarididae</taxon>
        <taxon>Ascaris</taxon>
    </lineage>
</organism>
<name>A0A0M3I4G5_ASCLU</name>
<reference evidence="13" key="1">
    <citation type="submission" date="2017-02" db="UniProtKB">
        <authorList>
            <consortium name="WormBaseParasite"/>
        </authorList>
    </citation>
    <scope>IDENTIFICATION</scope>
</reference>
<keyword evidence="12" id="KW-1185">Reference proteome</keyword>
<feature type="binding site" evidence="10">
    <location>
        <begin position="44"/>
        <end position="49"/>
    </location>
    <ligand>
        <name>GTP</name>
        <dbReference type="ChEBI" id="CHEBI:37565"/>
    </ligand>
</feature>
<evidence type="ECO:0000256" key="11">
    <source>
        <dbReference type="PIRSR" id="PIRSR601019-2"/>
    </source>
</evidence>
<accession>A0A0M3I4G5</accession>
<evidence type="ECO:0000256" key="9">
    <source>
        <dbReference type="ARBA" id="ARBA00023288"/>
    </source>
</evidence>
<dbReference type="PROSITE" id="PS51882">
    <property type="entry name" value="G_ALPHA"/>
    <property type="match status" value="1"/>
</dbReference>
<dbReference type="GO" id="GO:0005525">
    <property type="term" value="F:GTP binding"/>
    <property type="evidence" value="ECO:0007669"/>
    <property type="project" value="UniProtKB-KW"/>
</dbReference>
<keyword evidence="2" id="KW-0519">Myristate</keyword>
<dbReference type="GO" id="GO:0005737">
    <property type="term" value="C:cytoplasm"/>
    <property type="evidence" value="ECO:0007669"/>
    <property type="project" value="TreeGrafter"/>
</dbReference>
<dbReference type="Proteomes" id="UP000036681">
    <property type="component" value="Unplaced"/>
</dbReference>
<keyword evidence="8" id="KW-0807">Transducer</keyword>
<feature type="binding site" evidence="10">
    <location>
        <position position="296"/>
    </location>
    <ligand>
        <name>GTP</name>
        <dbReference type="ChEBI" id="CHEBI:37565"/>
    </ligand>
</feature>
<dbReference type="PRINTS" id="PR00318">
    <property type="entry name" value="GPROTEINA"/>
</dbReference>
<dbReference type="GO" id="GO:0031683">
    <property type="term" value="F:G-protein beta/gamma-subunit complex binding"/>
    <property type="evidence" value="ECO:0007669"/>
    <property type="project" value="InterPro"/>
</dbReference>
<evidence type="ECO:0000256" key="1">
    <source>
        <dbReference type="ARBA" id="ARBA00011356"/>
    </source>
</evidence>
<dbReference type="SUPFAM" id="SSF52540">
    <property type="entry name" value="P-loop containing nucleoside triphosphate hydrolases"/>
    <property type="match status" value="1"/>
</dbReference>
<evidence type="ECO:0000256" key="2">
    <source>
        <dbReference type="ARBA" id="ARBA00022707"/>
    </source>
</evidence>
<evidence type="ECO:0000256" key="10">
    <source>
        <dbReference type="PIRSR" id="PIRSR601019-1"/>
    </source>
</evidence>
<dbReference type="Gene3D" id="1.10.400.10">
    <property type="entry name" value="GI Alpha 1, domain 2-like"/>
    <property type="match status" value="1"/>
</dbReference>
<protein>
    <submittedName>
        <fullName evidence="13">G-protein alpha subunit</fullName>
    </submittedName>
</protein>
<evidence type="ECO:0000256" key="7">
    <source>
        <dbReference type="ARBA" id="ARBA00023139"/>
    </source>
</evidence>
<keyword evidence="5 11" id="KW-0460">Magnesium</keyword>
<evidence type="ECO:0000256" key="6">
    <source>
        <dbReference type="ARBA" id="ARBA00023134"/>
    </source>
</evidence>
<dbReference type="SMART" id="SM00275">
    <property type="entry name" value="G_alpha"/>
    <property type="match status" value="1"/>
</dbReference>
<dbReference type="InterPro" id="IPR027417">
    <property type="entry name" value="P-loop_NTPase"/>
</dbReference>
<dbReference type="WBParaSite" id="ALUE_0001168101-mRNA-1">
    <property type="protein sequence ID" value="ALUE_0001168101-mRNA-1"/>
    <property type="gene ID" value="ALUE_0001168101"/>
</dbReference>
<dbReference type="CDD" id="cd00066">
    <property type="entry name" value="G-alpha"/>
    <property type="match status" value="1"/>
</dbReference>
<dbReference type="PANTHER" id="PTHR10218">
    <property type="entry name" value="GTP-BINDING PROTEIN ALPHA SUBUNIT"/>
    <property type="match status" value="1"/>
</dbReference>
<proteinExistence type="predicted"/>
<dbReference type="Pfam" id="PF00503">
    <property type="entry name" value="G-alpha"/>
    <property type="match status" value="2"/>
</dbReference>
<keyword evidence="6 10" id="KW-0342">GTP-binding</keyword>
<sequence length="324" mass="36976">MGAICTTPELQAQANVNKQIEKKLNKQRNEEIGNQKLLLLGTGECGKSTVLKQMQILHKNGFSDAEINEKREIIYSNIIIGMGNILQALSSFAYNLESTEREVYCGFSFHFTRPLYEMDARRILSMIESGKDSQPFTPDIYESLKGLWADKAVQKAFSRSFMDQLDRIYTPNYRPTTQDILHTRVPTTGIVQVQFTIKGCIFRNESQQLYKESYAKNRLMESLDLFAQICNSKWFIKASMILFLNKTDLFIEKIGSLSIKVLFKNYDGRKFHTVLKIFLAGCPSGRRKIYIHETCATDTNQVQLVIDSVIDTVIGKNLKGTGME</sequence>
<evidence type="ECO:0000256" key="8">
    <source>
        <dbReference type="ARBA" id="ARBA00023224"/>
    </source>
</evidence>
<feature type="binding site" evidence="11">
    <location>
        <position position="187"/>
    </location>
    <ligand>
        <name>Mg(2+)</name>
        <dbReference type="ChEBI" id="CHEBI:18420"/>
    </ligand>
</feature>
<keyword evidence="7" id="KW-0564">Palmitate</keyword>
<dbReference type="FunFam" id="3.40.50.300:FF:000692">
    <property type="entry name" value="Guanine nucleotide-binding protein subunit alpha"/>
    <property type="match status" value="1"/>
</dbReference>
<dbReference type="GO" id="GO:0007188">
    <property type="term" value="P:adenylate cyclase-modulating G protein-coupled receptor signaling pathway"/>
    <property type="evidence" value="ECO:0007669"/>
    <property type="project" value="TreeGrafter"/>
</dbReference>
<evidence type="ECO:0000313" key="13">
    <source>
        <dbReference type="WBParaSite" id="ALUE_0001168101-mRNA-1"/>
    </source>
</evidence>
<dbReference type="PANTHER" id="PTHR10218:SF362">
    <property type="entry name" value="G PROTEIN ALPHA O SUBUNIT"/>
    <property type="match status" value="1"/>
</dbReference>
<keyword evidence="9" id="KW-0449">Lipoprotein</keyword>
<comment type="subunit">
    <text evidence="1">G proteins are composed of 3 units; alpha, beta and gamma. The alpha chain contains the guanine nucleotide binding site.</text>
</comment>
<keyword evidence="4 10" id="KW-0547">Nucleotide-binding</keyword>
<evidence type="ECO:0000313" key="12">
    <source>
        <dbReference type="Proteomes" id="UP000036681"/>
    </source>
</evidence>
<evidence type="ECO:0000256" key="3">
    <source>
        <dbReference type="ARBA" id="ARBA00022723"/>
    </source>
</evidence>
<evidence type="ECO:0000256" key="5">
    <source>
        <dbReference type="ARBA" id="ARBA00022842"/>
    </source>
</evidence>
<dbReference type="GO" id="GO:0005834">
    <property type="term" value="C:heterotrimeric G-protein complex"/>
    <property type="evidence" value="ECO:0007669"/>
    <property type="project" value="TreeGrafter"/>
</dbReference>